<dbReference type="EMBL" id="CP058532">
    <property type="protein sequence ID" value="QLG30147.1"/>
    <property type="molecule type" value="Genomic_DNA"/>
</dbReference>
<organism evidence="3 4">
    <name type="scientific">Halorarum halophilum</name>
    <dbReference type="NCBI Taxonomy" id="2743090"/>
    <lineage>
        <taxon>Archaea</taxon>
        <taxon>Methanobacteriati</taxon>
        <taxon>Methanobacteriota</taxon>
        <taxon>Stenosarchaea group</taxon>
        <taxon>Halobacteria</taxon>
        <taxon>Halobacteriales</taxon>
        <taxon>Haloferacaceae</taxon>
        <taxon>Halorarum</taxon>
    </lineage>
</organism>
<evidence type="ECO:0000256" key="1">
    <source>
        <dbReference type="SAM" id="MobiDB-lite"/>
    </source>
</evidence>
<name>A0A7D5GPV4_9EURY</name>
<dbReference type="Pfam" id="PF19905">
    <property type="entry name" value="DUF6378"/>
    <property type="match status" value="1"/>
</dbReference>
<dbReference type="RefSeq" id="WP_179171721.1">
    <property type="nucleotide sequence ID" value="NZ_CP058532.1"/>
</dbReference>
<keyword evidence="3" id="KW-0614">Plasmid</keyword>
<feature type="domain" description="DUF6378" evidence="2">
    <location>
        <begin position="10"/>
        <end position="85"/>
    </location>
</feature>
<sequence length="100" mass="11092">MSEDEPEPSILAKADETVGQRAREYGPPTENFQVIADMWSGYLGIEITAYDYSQMMQLAKIGRTKTGSPDRDTHLDQAGYAQCTDLVYQDGSRPSPPQFG</sequence>
<dbReference type="InterPro" id="IPR045958">
    <property type="entry name" value="DUF6378"/>
</dbReference>
<dbReference type="Proteomes" id="UP000509750">
    <property type="component" value="Plasmid unnamed3"/>
</dbReference>
<evidence type="ECO:0000259" key="2">
    <source>
        <dbReference type="Pfam" id="PF19905"/>
    </source>
</evidence>
<keyword evidence="4" id="KW-1185">Reference proteome</keyword>
<dbReference type="GeneID" id="56031448"/>
<accession>A0A7D5GPV4</accession>
<evidence type="ECO:0000313" key="4">
    <source>
        <dbReference type="Proteomes" id="UP000509750"/>
    </source>
</evidence>
<gene>
    <name evidence="3" type="ORF">HUG10_21405</name>
</gene>
<feature type="region of interest" description="Disordered" evidence="1">
    <location>
        <begin position="1"/>
        <end position="25"/>
    </location>
</feature>
<dbReference type="AlphaFoldDB" id="A0A7D5GPV4"/>
<evidence type="ECO:0000313" key="3">
    <source>
        <dbReference type="EMBL" id="QLG30147.1"/>
    </source>
</evidence>
<proteinExistence type="predicted"/>
<geneLocation type="plasmid" evidence="3 4">
    <name>unnamed3</name>
</geneLocation>
<feature type="compositionally biased region" description="Basic and acidic residues" evidence="1">
    <location>
        <begin position="13"/>
        <end position="24"/>
    </location>
</feature>
<protein>
    <recommendedName>
        <fullName evidence="2">DUF6378 domain-containing protein</fullName>
    </recommendedName>
</protein>
<dbReference type="KEGG" id="halg:HUG10_21405"/>
<reference evidence="3 4" key="1">
    <citation type="submission" date="2020-07" db="EMBL/GenBank/DDBJ databases">
        <title>Gai3-2, isolated from salt lake.</title>
        <authorList>
            <person name="Cui H."/>
            <person name="Shi X."/>
        </authorList>
    </citation>
    <scope>NUCLEOTIDE SEQUENCE [LARGE SCALE GENOMIC DNA]</scope>
    <source>
        <strain evidence="3 4">Gai3-2</strain>
        <plasmid evidence="3 4">unnamed3</plasmid>
    </source>
</reference>